<dbReference type="Gene3D" id="3.40.50.1110">
    <property type="entry name" value="SGNH hydrolase"/>
    <property type="match status" value="1"/>
</dbReference>
<reference evidence="4 5" key="1">
    <citation type="journal article" date="2014" name="PLoS ONE">
        <title>Global Analysis of Gene Expression Profiles in Physic Nut (Jatropha curcas L.) Seedlings Exposed to Salt Stress.</title>
        <authorList>
            <person name="Zhang L."/>
            <person name="Zhang C."/>
            <person name="Wu P."/>
            <person name="Chen Y."/>
            <person name="Li M."/>
            <person name="Jiang H."/>
            <person name="Wu G."/>
        </authorList>
    </citation>
    <scope>NUCLEOTIDE SEQUENCE [LARGE SCALE GENOMIC DNA]</scope>
    <source>
        <strain evidence="5">cv. GZQX0401</strain>
        <tissue evidence="4">Young leaves</tissue>
    </source>
</reference>
<dbReference type="PANTHER" id="PTHR45966">
    <property type="entry name" value="GDSL-LIKE LIPASE/ACYLHYDROLASE"/>
    <property type="match status" value="1"/>
</dbReference>
<dbReference type="InterPro" id="IPR044552">
    <property type="entry name" value="GLIP1-5/GLL25"/>
</dbReference>
<evidence type="ECO:0000256" key="2">
    <source>
        <dbReference type="ARBA" id="ARBA00022729"/>
    </source>
</evidence>
<proteinExistence type="inferred from homology"/>
<evidence type="ECO:0000313" key="5">
    <source>
        <dbReference type="Proteomes" id="UP000027138"/>
    </source>
</evidence>
<dbReference type="InterPro" id="IPR035669">
    <property type="entry name" value="SGNH_plant_lipase-like"/>
</dbReference>
<gene>
    <name evidence="4" type="ORF">JCGZ_06609</name>
</gene>
<dbReference type="InterPro" id="IPR036514">
    <property type="entry name" value="SGNH_hydro_sf"/>
</dbReference>
<keyword evidence="5" id="KW-1185">Reference proteome</keyword>
<sequence length="366" mass="40886">MTGSRVRLYYLLLVFLCGTLVSPSTTCSHPQSLKNHIPLFIFGDSLFDVGNNNYLKGAIGLANFWPYGQTFFKHPTGRFSDGRLISDFIAEYLKLPLIPPYLQPGNHQFTDGTNFASGGAGALVETHQGNEGRVIDLKTQALYLKNVKEKMKQQIGDAETKKLLSKAIYLISIGGNDYIAPAPPFQSFPKEDYVGIVIGNLTSVIKEIYKIGGRKFGFVGMGAFDCSPNMRALEQNKGRCDKETAALAKLHNKILPKVLEELQSQLKEFKYLFFDFYTTLSERINYPTKYGFKRAKEACCGAGLYRGILSSCGLIEGYEVCDDVSEYLFFDSVHPTEKAYKQLAKLIWSGSHNFTIPYNLKTLADT</sequence>
<comment type="similarity">
    <text evidence="1">Belongs to the 'GDSL' lipolytic enzyme family.</text>
</comment>
<dbReference type="PANTHER" id="PTHR45966:SF40">
    <property type="entry name" value="GDSL ESTERASE_LIPASE 1-LIKE"/>
    <property type="match status" value="1"/>
</dbReference>
<feature type="signal peptide" evidence="3">
    <location>
        <begin position="1"/>
        <end position="26"/>
    </location>
</feature>
<organism evidence="4 5">
    <name type="scientific">Jatropha curcas</name>
    <name type="common">Barbados nut</name>
    <dbReference type="NCBI Taxonomy" id="180498"/>
    <lineage>
        <taxon>Eukaryota</taxon>
        <taxon>Viridiplantae</taxon>
        <taxon>Streptophyta</taxon>
        <taxon>Embryophyta</taxon>
        <taxon>Tracheophyta</taxon>
        <taxon>Spermatophyta</taxon>
        <taxon>Magnoliopsida</taxon>
        <taxon>eudicotyledons</taxon>
        <taxon>Gunneridae</taxon>
        <taxon>Pentapetalae</taxon>
        <taxon>rosids</taxon>
        <taxon>fabids</taxon>
        <taxon>Malpighiales</taxon>
        <taxon>Euphorbiaceae</taxon>
        <taxon>Crotonoideae</taxon>
        <taxon>Jatropheae</taxon>
        <taxon>Jatropha</taxon>
    </lineage>
</organism>
<name>A0A067LFQ4_JATCU</name>
<dbReference type="SUPFAM" id="SSF52266">
    <property type="entry name" value="SGNH hydrolase"/>
    <property type="match status" value="1"/>
</dbReference>
<evidence type="ECO:0000256" key="3">
    <source>
        <dbReference type="SAM" id="SignalP"/>
    </source>
</evidence>
<evidence type="ECO:0000313" key="4">
    <source>
        <dbReference type="EMBL" id="KDP46098.1"/>
    </source>
</evidence>
<evidence type="ECO:0008006" key="6">
    <source>
        <dbReference type="Google" id="ProtNLM"/>
    </source>
</evidence>
<dbReference type="InterPro" id="IPR001087">
    <property type="entry name" value="GDSL"/>
</dbReference>
<dbReference type="Proteomes" id="UP000027138">
    <property type="component" value="Unassembled WGS sequence"/>
</dbReference>
<feature type="chain" id="PRO_5001640437" description="GDSL esterase/lipase 1-like" evidence="3">
    <location>
        <begin position="27"/>
        <end position="366"/>
    </location>
</feature>
<dbReference type="OrthoDB" id="1600564at2759"/>
<protein>
    <recommendedName>
        <fullName evidence="6">GDSL esterase/lipase 1-like</fullName>
    </recommendedName>
</protein>
<dbReference type="GO" id="GO:0016298">
    <property type="term" value="F:lipase activity"/>
    <property type="evidence" value="ECO:0007669"/>
    <property type="project" value="TreeGrafter"/>
</dbReference>
<dbReference type="EMBL" id="KK914220">
    <property type="protein sequence ID" value="KDP46098.1"/>
    <property type="molecule type" value="Genomic_DNA"/>
</dbReference>
<accession>A0A067LFQ4</accession>
<dbReference type="CDD" id="cd01837">
    <property type="entry name" value="SGNH_plant_lipase_like"/>
    <property type="match status" value="1"/>
</dbReference>
<dbReference type="Pfam" id="PF00657">
    <property type="entry name" value="Lipase_GDSL"/>
    <property type="match status" value="1"/>
</dbReference>
<evidence type="ECO:0000256" key="1">
    <source>
        <dbReference type="ARBA" id="ARBA00008668"/>
    </source>
</evidence>
<keyword evidence="2 3" id="KW-0732">Signal</keyword>
<dbReference type="AlphaFoldDB" id="A0A067LFQ4"/>